<evidence type="ECO:0000313" key="3">
    <source>
        <dbReference type="Proteomes" id="UP000242715"/>
    </source>
</evidence>
<dbReference type="Proteomes" id="UP000242715">
    <property type="component" value="Unassembled WGS sequence"/>
</dbReference>
<dbReference type="InterPro" id="IPR058594">
    <property type="entry name" value="PB1-like_dom_pln"/>
</dbReference>
<protein>
    <recommendedName>
        <fullName evidence="1">PB1-like domain-containing protein</fullName>
    </recommendedName>
</protein>
<dbReference type="Pfam" id="PF26130">
    <property type="entry name" value="PB1-like"/>
    <property type="match status" value="1"/>
</dbReference>
<sequence>MNKKTDGWLFLFGPFHFFKHTSSSESNNPHSSSSSSSFFFFFINHPSSIVTGYHSLVWTKVIEQAYNFCKSRMETETEIGLTMIFHHGGDLVKFGSNDLQYIGGQMCVWDKLEADFLNKFDLESMVRNCGRYFNISHIWYLLPEMTMLDDLRKLVNDKDFMDMVSVAKDNNNEIELFFEHGVEVFQCIEPEVEVQDEAEVEVQVEPGVEVQGSDADTEVEC</sequence>
<accession>A0A2Z6P3V0</accession>
<keyword evidence="3" id="KW-1185">Reference proteome</keyword>
<organism evidence="2 3">
    <name type="scientific">Trifolium subterraneum</name>
    <name type="common">Subterranean clover</name>
    <dbReference type="NCBI Taxonomy" id="3900"/>
    <lineage>
        <taxon>Eukaryota</taxon>
        <taxon>Viridiplantae</taxon>
        <taxon>Streptophyta</taxon>
        <taxon>Embryophyta</taxon>
        <taxon>Tracheophyta</taxon>
        <taxon>Spermatophyta</taxon>
        <taxon>Magnoliopsida</taxon>
        <taxon>eudicotyledons</taxon>
        <taxon>Gunneridae</taxon>
        <taxon>Pentapetalae</taxon>
        <taxon>rosids</taxon>
        <taxon>fabids</taxon>
        <taxon>Fabales</taxon>
        <taxon>Fabaceae</taxon>
        <taxon>Papilionoideae</taxon>
        <taxon>50 kb inversion clade</taxon>
        <taxon>NPAAA clade</taxon>
        <taxon>Hologalegina</taxon>
        <taxon>IRL clade</taxon>
        <taxon>Trifolieae</taxon>
        <taxon>Trifolium</taxon>
    </lineage>
</organism>
<feature type="domain" description="PB1-like" evidence="1">
    <location>
        <begin position="81"/>
        <end position="180"/>
    </location>
</feature>
<reference evidence="3" key="1">
    <citation type="journal article" date="2017" name="Front. Plant Sci.">
        <title>Climate Clever Clovers: New Paradigm to Reduce the Environmental Footprint of Ruminants by Breeding Low Methanogenic Forages Utilizing Haplotype Variation.</title>
        <authorList>
            <person name="Kaur P."/>
            <person name="Appels R."/>
            <person name="Bayer P.E."/>
            <person name="Keeble-Gagnere G."/>
            <person name="Wang J."/>
            <person name="Hirakawa H."/>
            <person name="Shirasawa K."/>
            <person name="Vercoe P."/>
            <person name="Stefanova K."/>
            <person name="Durmic Z."/>
            <person name="Nichols P."/>
            <person name="Revell C."/>
            <person name="Isobe S.N."/>
            <person name="Edwards D."/>
            <person name="Erskine W."/>
        </authorList>
    </citation>
    <scope>NUCLEOTIDE SEQUENCE [LARGE SCALE GENOMIC DNA]</scope>
    <source>
        <strain evidence="3">cv. Daliak</strain>
    </source>
</reference>
<gene>
    <name evidence="2" type="ORF">TSUD_185210</name>
</gene>
<evidence type="ECO:0000259" key="1">
    <source>
        <dbReference type="Pfam" id="PF26130"/>
    </source>
</evidence>
<dbReference type="EMBL" id="DF974971">
    <property type="protein sequence ID" value="GAU51091.1"/>
    <property type="molecule type" value="Genomic_DNA"/>
</dbReference>
<dbReference type="OrthoDB" id="1436955at2759"/>
<name>A0A2Z6P3V0_TRISU</name>
<dbReference type="AlphaFoldDB" id="A0A2Z6P3V0"/>
<evidence type="ECO:0000313" key="2">
    <source>
        <dbReference type="EMBL" id="GAU51091.1"/>
    </source>
</evidence>
<proteinExistence type="predicted"/>